<dbReference type="InterPro" id="IPR036390">
    <property type="entry name" value="WH_DNA-bd_sf"/>
</dbReference>
<dbReference type="Pfam" id="PF20803">
    <property type="entry name" value="PaaX_M"/>
    <property type="match status" value="1"/>
</dbReference>
<proteinExistence type="predicted"/>
<gene>
    <name evidence="4" type="ORF">BA177_11430</name>
</gene>
<dbReference type="AlphaFoldDB" id="A0A193LGU0"/>
<dbReference type="Pfam" id="PF08223">
    <property type="entry name" value="PaaX_C"/>
    <property type="match status" value="1"/>
</dbReference>
<dbReference type="Gene3D" id="1.10.10.10">
    <property type="entry name" value="Winged helix-like DNA-binding domain superfamily/Winged helix DNA-binding domain"/>
    <property type="match status" value="1"/>
</dbReference>
<dbReference type="InterPro" id="IPR012906">
    <property type="entry name" value="PaaX-like_N"/>
</dbReference>
<dbReference type="EMBL" id="CP016268">
    <property type="protein sequence ID" value="ANO51727.1"/>
    <property type="molecule type" value="Genomic_DNA"/>
</dbReference>
<feature type="domain" description="Transcriptional repressor PaaX-like central Cas2-like" evidence="3">
    <location>
        <begin position="115"/>
        <end position="192"/>
    </location>
</feature>
<dbReference type="InterPro" id="IPR013225">
    <property type="entry name" value="PaaX_C"/>
</dbReference>
<evidence type="ECO:0000259" key="1">
    <source>
        <dbReference type="Pfam" id="PF07848"/>
    </source>
</evidence>
<dbReference type="Pfam" id="PF07848">
    <property type="entry name" value="PaaX"/>
    <property type="match status" value="1"/>
</dbReference>
<evidence type="ECO:0000259" key="3">
    <source>
        <dbReference type="Pfam" id="PF20803"/>
    </source>
</evidence>
<accession>A0A193LGU0</accession>
<dbReference type="InterPro" id="IPR048846">
    <property type="entry name" value="PaaX-like_central"/>
</dbReference>
<evidence type="ECO:0000313" key="5">
    <source>
        <dbReference type="Proteomes" id="UP000092695"/>
    </source>
</evidence>
<dbReference type="Proteomes" id="UP000092695">
    <property type="component" value="Chromosome"/>
</dbReference>
<evidence type="ECO:0000259" key="2">
    <source>
        <dbReference type="Pfam" id="PF08223"/>
    </source>
</evidence>
<dbReference type="RefSeq" id="WP_068616332.1">
    <property type="nucleotide sequence ID" value="NZ_CP016268.1"/>
</dbReference>
<dbReference type="SUPFAM" id="SSF46785">
    <property type="entry name" value="Winged helix' DNA-binding domain"/>
    <property type="match status" value="1"/>
</dbReference>
<reference evidence="4 5" key="1">
    <citation type="submission" date="2016-06" db="EMBL/GenBank/DDBJ databases">
        <title>Complete genome sequence of a deep-branching marine Gamma Proteobacterium Woeseia oceani type strain XK5.</title>
        <authorList>
            <person name="Mu D."/>
            <person name="Du Z."/>
        </authorList>
    </citation>
    <scope>NUCLEOTIDE SEQUENCE [LARGE SCALE GENOMIC DNA]</scope>
    <source>
        <strain evidence="4 5">XK5</strain>
    </source>
</reference>
<feature type="domain" description="Transcriptional repressor PaaX-like C-terminal" evidence="2">
    <location>
        <begin position="201"/>
        <end position="290"/>
    </location>
</feature>
<dbReference type="STRING" id="1548547.BA177_11430"/>
<feature type="domain" description="Transcriptional repressor PaaX-like N-terminal" evidence="1">
    <location>
        <begin position="29"/>
        <end position="97"/>
    </location>
</feature>
<name>A0A193LGU0_9GAMM</name>
<organism evidence="4 5">
    <name type="scientific">Woeseia oceani</name>
    <dbReference type="NCBI Taxonomy" id="1548547"/>
    <lineage>
        <taxon>Bacteria</taxon>
        <taxon>Pseudomonadati</taxon>
        <taxon>Pseudomonadota</taxon>
        <taxon>Gammaproteobacteria</taxon>
        <taxon>Woeseiales</taxon>
        <taxon>Woeseiaceae</taxon>
        <taxon>Woeseia</taxon>
    </lineage>
</organism>
<keyword evidence="5" id="KW-1185">Reference proteome</keyword>
<dbReference type="NCBIfam" id="TIGR02277">
    <property type="entry name" value="PaaX_trns_reg"/>
    <property type="match status" value="1"/>
</dbReference>
<dbReference type="GO" id="GO:0006351">
    <property type="term" value="P:DNA-templated transcription"/>
    <property type="evidence" value="ECO:0007669"/>
    <property type="project" value="InterPro"/>
</dbReference>
<evidence type="ECO:0000313" key="4">
    <source>
        <dbReference type="EMBL" id="ANO51727.1"/>
    </source>
</evidence>
<dbReference type="PANTHER" id="PTHR30319:SF1">
    <property type="entry name" value="TRANSCRIPTIONAL REPRESSOR PAAX"/>
    <property type="match status" value="1"/>
</dbReference>
<dbReference type="PANTHER" id="PTHR30319">
    <property type="entry name" value="PHENYLACETIC ACID REGULATOR-RELATED TRANSCRIPTIONAL REPRESSOR"/>
    <property type="match status" value="1"/>
</dbReference>
<dbReference type="KEGG" id="woc:BA177_11430"/>
<dbReference type="PIRSF" id="PIRSF020623">
    <property type="entry name" value="PaaX"/>
    <property type="match status" value="1"/>
</dbReference>
<dbReference type="Gene3D" id="3.30.70.2650">
    <property type="match status" value="1"/>
</dbReference>
<sequence>MTNRRSHRTDFTLACKRLVRRFEQQKPIRASSLVISVFGDSIAVHGGSVWLGNLIQALQRFGVNQRLVRTSVFRLVKDGWLDSEQLGRRSYYRLTASGRHRFDQASKRIYAEPHQAWPGTWYLVMTGALTTTERDTLRKELGWLGFAPFSTCVFAHPAPDLGAVKECLAAAGCSDRVMLMESRVTNERQQSQLKKQVHAAWSLDAIASRYRKFLKDFQPVYASVCNQKEPLDPELCFQVRTLLIHEYRKIHLRDPLLPDALLPRRWDGAAAYQLCRNLYSTVAAPAEPYLVSEMETADGPLPAADAHFYQRFGGLKADNVHSRS</sequence>
<dbReference type="Gene3D" id="1.20.58.1460">
    <property type="match status" value="1"/>
</dbReference>
<dbReference type="InterPro" id="IPR036388">
    <property type="entry name" value="WH-like_DNA-bd_sf"/>
</dbReference>
<dbReference type="InterPro" id="IPR011965">
    <property type="entry name" value="PaaX_trns_reg"/>
</dbReference>
<protein>
    <submittedName>
        <fullName evidence="4">Phenylacetic acid degradation operon negative regulatory protein PaaX</fullName>
    </submittedName>
</protein>
<dbReference type="OrthoDB" id="2270427at2"/>